<reference evidence="8 9" key="1">
    <citation type="journal article" date="2009" name="Stand. Genomic Sci.">
        <title>Complete genome sequence of Thermanaerovibrio acidaminovorans type strain (Su883).</title>
        <authorList>
            <person name="Chovatia M."/>
            <person name="Sikorski J."/>
            <person name="Schroder M."/>
            <person name="Lapidus A."/>
            <person name="Nolan M."/>
            <person name="Tice H."/>
            <person name="Glavina Del Rio T."/>
            <person name="Copeland A."/>
            <person name="Cheng J.F."/>
            <person name="Lucas S."/>
            <person name="Chen F."/>
            <person name="Bruce D."/>
            <person name="Goodwin L."/>
            <person name="Pitluck S."/>
            <person name="Ivanova N."/>
            <person name="Mavromatis K."/>
            <person name="Ovchinnikova G."/>
            <person name="Pati A."/>
            <person name="Chen A."/>
            <person name="Palaniappan K."/>
            <person name="Land M."/>
            <person name="Hauser L."/>
            <person name="Chang Y.J."/>
            <person name="Jeffries C.D."/>
            <person name="Chain P."/>
            <person name="Saunders E."/>
            <person name="Detter J.C."/>
            <person name="Brettin T."/>
            <person name="Rohde M."/>
            <person name="Goker M."/>
            <person name="Spring S."/>
            <person name="Bristow J."/>
            <person name="Markowitz V."/>
            <person name="Hugenholtz P."/>
            <person name="Kyrpides N.C."/>
            <person name="Klenk H.P."/>
            <person name="Eisen J.A."/>
        </authorList>
    </citation>
    <scope>NUCLEOTIDE SEQUENCE [LARGE SCALE GENOMIC DNA]</scope>
    <source>
        <strain evidence="9">ATCC 49978 / DSM 6589 / Su883</strain>
    </source>
</reference>
<dbReference type="PANTHER" id="PTHR30352:SF5">
    <property type="entry name" value="PYRUVATE FORMATE-LYASE 1-ACTIVATING ENZYME"/>
    <property type="match status" value="1"/>
</dbReference>
<keyword evidence="2 6" id="KW-0949">S-adenosyl-L-methionine</keyword>
<feature type="binding site" evidence="6">
    <location>
        <position position="74"/>
    </location>
    <ligand>
        <name>[4Fe-4S] cluster</name>
        <dbReference type="ChEBI" id="CHEBI:49883"/>
        <note>4Fe-4S-S-AdoMet</note>
    </ligand>
</feature>
<dbReference type="InterPro" id="IPR013785">
    <property type="entry name" value="Aldolase_TIM"/>
</dbReference>
<dbReference type="OrthoDB" id="9778883at2"/>
<dbReference type="eggNOG" id="COG1180">
    <property type="taxonomic scope" value="Bacteria"/>
</dbReference>
<dbReference type="AlphaFoldDB" id="D1BA46"/>
<feature type="domain" description="Radical SAM core" evidence="7">
    <location>
        <begin position="59"/>
        <end position="271"/>
    </location>
</feature>
<dbReference type="PANTHER" id="PTHR30352">
    <property type="entry name" value="PYRUVATE FORMATE-LYASE-ACTIVATING ENZYME"/>
    <property type="match status" value="1"/>
</dbReference>
<evidence type="ECO:0000256" key="6">
    <source>
        <dbReference type="PIRSR" id="PIRSR004869-50"/>
    </source>
</evidence>
<comment type="cofactor">
    <cofactor evidence="6">
        <name>[4Fe-4S] cluster</name>
        <dbReference type="ChEBI" id="CHEBI:49883"/>
    </cofactor>
    <text evidence="6">Binds 1 [4Fe-4S] cluster. The cluster is coordinated with 3 cysteines and an exchangeable S-adenosyl-L-methionine.</text>
</comment>
<sequence length="324" mass="35450">MREGRLGRCLLCFHRCLLSEGQWGICGVRVFSGGTLRSPFSGLFSAVAVDPVEKKPLYHWRPGSGILSLGGVGCNLRCPFCQNHPISQVQGGCFPGELTLLSPEQVADLAESNGLRAVAFTYNEPLIHMEYLLEASRVLKARGLGVVLVTNGTVSPDPLAELMGLVDAANVDVKAFSQRGYQSIGGDLQSVLRTVESLFHGGVHVEVTHLVVPNLSVEEEFVQMVRWLRDLSPLIPLHISAYHPAFKAKEPPFPVEHLDRLMELAREMLAYVYVGNVPWRGRNITKCPNCGEDMIVRLGYNMVASYLDVSGNCGSCGFPMGVKL</sequence>
<accession>D1BA46</accession>
<dbReference type="SFLD" id="SFLDG01101">
    <property type="entry name" value="Uncharacterised_Radical_SAM_Su"/>
    <property type="match status" value="1"/>
</dbReference>
<keyword evidence="4 6" id="KW-0408">Iron</keyword>
<dbReference type="CDD" id="cd01335">
    <property type="entry name" value="Radical_SAM"/>
    <property type="match status" value="1"/>
</dbReference>
<dbReference type="Gene3D" id="3.20.20.70">
    <property type="entry name" value="Aldolase class I"/>
    <property type="match status" value="1"/>
</dbReference>
<dbReference type="InterPro" id="IPR007197">
    <property type="entry name" value="rSAM"/>
</dbReference>
<dbReference type="SMART" id="SM00729">
    <property type="entry name" value="Elp3"/>
    <property type="match status" value="1"/>
</dbReference>
<dbReference type="InterPro" id="IPR006638">
    <property type="entry name" value="Elp3/MiaA/NifB-like_rSAM"/>
</dbReference>
<feature type="binding site" evidence="6">
    <location>
        <position position="78"/>
    </location>
    <ligand>
        <name>[4Fe-4S] cluster</name>
        <dbReference type="ChEBI" id="CHEBI:49883"/>
        <note>4Fe-4S-S-AdoMet</note>
    </ligand>
</feature>
<keyword evidence="3 6" id="KW-0479">Metal-binding</keyword>
<evidence type="ECO:0000259" key="7">
    <source>
        <dbReference type="PROSITE" id="PS51918"/>
    </source>
</evidence>
<dbReference type="InterPro" id="IPR058240">
    <property type="entry name" value="rSAM_sf"/>
</dbReference>
<dbReference type="SFLD" id="SFLDS00029">
    <property type="entry name" value="Radical_SAM"/>
    <property type="match status" value="1"/>
</dbReference>
<gene>
    <name evidence="8" type="ordered locus">Taci_0917</name>
</gene>
<dbReference type="STRING" id="525903.Taci_0917"/>
<dbReference type="SUPFAM" id="SSF102114">
    <property type="entry name" value="Radical SAM enzymes"/>
    <property type="match status" value="1"/>
</dbReference>
<keyword evidence="1" id="KW-0004">4Fe-4S</keyword>
<proteinExistence type="predicted"/>
<evidence type="ECO:0000256" key="4">
    <source>
        <dbReference type="ARBA" id="ARBA00023004"/>
    </source>
</evidence>
<dbReference type="GO" id="GO:0046872">
    <property type="term" value="F:metal ion binding"/>
    <property type="evidence" value="ECO:0007669"/>
    <property type="project" value="UniProtKB-KW"/>
</dbReference>
<dbReference type="InterPro" id="IPR034457">
    <property type="entry name" value="Organic_radical-activating"/>
</dbReference>
<dbReference type="InterPro" id="IPR027596">
    <property type="entry name" value="AmmeMemoSam_rS"/>
</dbReference>
<dbReference type="EnsemblBacteria" id="ACZ19149">
    <property type="protein sequence ID" value="ACZ19149"/>
    <property type="gene ID" value="Taci_0917"/>
</dbReference>
<protein>
    <submittedName>
        <fullName evidence="8">Radical SAM domain protein</fullName>
    </submittedName>
</protein>
<evidence type="ECO:0000313" key="9">
    <source>
        <dbReference type="Proteomes" id="UP000002030"/>
    </source>
</evidence>
<dbReference type="InterPro" id="IPR016431">
    <property type="entry name" value="Pyrv-formate_lyase-activ_prd"/>
</dbReference>
<dbReference type="GO" id="GO:0003824">
    <property type="term" value="F:catalytic activity"/>
    <property type="evidence" value="ECO:0007669"/>
    <property type="project" value="InterPro"/>
</dbReference>
<dbReference type="PIRSF" id="PIRSF004869">
    <property type="entry name" value="PflX_prd"/>
    <property type="match status" value="1"/>
</dbReference>
<evidence type="ECO:0000256" key="1">
    <source>
        <dbReference type="ARBA" id="ARBA00022485"/>
    </source>
</evidence>
<keyword evidence="9" id="KW-1185">Reference proteome</keyword>
<dbReference type="Pfam" id="PF04055">
    <property type="entry name" value="Radical_SAM"/>
    <property type="match status" value="1"/>
</dbReference>
<dbReference type="EMBL" id="CP001818">
    <property type="protein sequence ID" value="ACZ19149.1"/>
    <property type="molecule type" value="Genomic_DNA"/>
</dbReference>
<dbReference type="HOGENOM" id="CLU_044176_1_1_0"/>
<dbReference type="KEGG" id="tai:Taci_0917"/>
<dbReference type="RefSeq" id="WP_012869664.1">
    <property type="nucleotide sequence ID" value="NC_013522.1"/>
</dbReference>
<evidence type="ECO:0000256" key="5">
    <source>
        <dbReference type="ARBA" id="ARBA00023014"/>
    </source>
</evidence>
<organism evidence="8 9">
    <name type="scientific">Thermanaerovibrio acidaminovorans (strain ATCC 49978 / DSM 6589 / Su883)</name>
    <name type="common">Selenomonas acidaminovorans</name>
    <dbReference type="NCBI Taxonomy" id="525903"/>
    <lineage>
        <taxon>Bacteria</taxon>
        <taxon>Thermotogati</taxon>
        <taxon>Synergistota</taxon>
        <taxon>Synergistia</taxon>
        <taxon>Synergistales</taxon>
        <taxon>Synergistaceae</taxon>
        <taxon>Thermanaerovibrio</taxon>
    </lineage>
</organism>
<evidence type="ECO:0000313" key="8">
    <source>
        <dbReference type="EMBL" id="ACZ19149.1"/>
    </source>
</evidence>
<name>D1BA46_THEAS</name>
<dbReference type="PATRIC" id="fig|525903.6.peg.919"/>
<dbReference type="Proteomes" id="UP000002030">
    <property type="component" value="Chromosome"/>
</dbReference>
<evidence type="ECO:0000256" key="2">
    <source>
        <dbReference type="ARBA" id="ARBA00022691"/>
    </source>
</evidence>
<dbReference type="PROSITE" id="PS51918">
    <property type="entry name" value="RADICAL_SAM"/>
    <property type="match status" value="1"/>
</dbReference>
<dbReference type="NCBIfam" id="TIGR04337">
    <property type="entry name" value="AmmeMemoSam_rS"/>
    <property type="match status" value="1"/>
</dbReference>
<feature type="binding site" evidence="6">
    <location>
        <position position="81"/>
    </location>
    <ligand>
        <name>[4Fe-4S] cluster</name>
        <dbReference type="ChEBI" id="CHEBI:49883"/>
        <note>4Fe-4S-S-AdoMet</note>
    </ligand>
</feature>
<keyword evidence="5 6" id="KW-0411">Iron-sulfur</keyword>
<dbReference type="GO" id="GO:0051539">
    <property type="term" value="F:4 iron, 4 sulfur cluster binding"/>
    <property type="evidence" value="ECO:0007669"/>
    <property type="project" value="UniProtKB-KW"/>
</dbReference>
<evidence type="ECO:0000256" key="3">
    <source>
        <dbReference type="ARBA" id="ARBA00022723"/>
    </source>
</evidence>